<feature type="binding site" evidence="8">
    <location>
        <begin position="13"/>
        <end position="15"/>
    </location>
    <ligand>
        <name>GTP</name>
        <dbReference type="ChEBI" id="CHEBI:37565"/>
    </ligand>
</feature>
<accession>A0A9X0QD50</accession>
<comment type="function">
    <text evidence="8">Transfers a GMP moiety from GTP to Mo-molybdopterin (Mo-MPT) cofactor (Moco or molybdenum cofactor) to form Mo-molybdopterin guanine dinucleotide (Mo-MGD) cofactor.</text>
</comment>
<dbReference type="GO" id="GO:0006777">
    <property type="term" value="P:Mo-molybdopterin cofactor biosynthetic process"/>
    <property type="evidence" value="ECO:0007669"/>
    <property type="project" value="UniProtKB-KW"/>
</dbReference>
<evidence type="ECO:0000259" key="9">
    <source>
        <dbReference type="Pfam" id="PF12804"/>
    </source>
</evidence>
<evidence type="ECO:0000256" key="7">
    <source>
        <dbReference type="ARBA" id="ARBA00023150"/>
    </source>
</evidence>
<dbReference type="InterPro" id="IPR025877">
    <property type="entry name" value="MobA-like_NTP_Trfase"/>
</dbReference>
<evidence type="ECO:0000256" key="4">
    <source>
        <dbReference type="ARBA" id="ARBA00022741"/>
    </source>
</evidence>
<keyword evidence="4 8" id="KW-0547">Nucleotide-binding</keyword>
<keyword evidence="1 8" id="KW-0963">Cytoplasm</keyword>
<name>A0A9X0QD50_9BACT</name>
<sequence length="237" mass="26450">MREGLPPVGGYVLAGGKSSRMGSDKALLELAGKPLVLHATTKLRRLCAEVSILGSDSALERFAPLVRDLHPGYGPMAGIEAALLNSKFDWNLVLPVDVPFLPTALLDDWLWSVLHRPIRDIKLAMLSVDSYPHPALLIIHRQIVPYLTASLERGELKLLPALRSACDEIAAKLKVKSKNVFVEMQWDDPFAPVMKDDSEPWRTLTKAQRENRSLWFVNLNTPQEFADAERHIDALDT</sequence>
<keyword evidence="3 8" id="KW-0479">Metal-binding</keyword>
<dbReference type="PANTHER" id="PTHR19136">
    <property type="entry name" value="MOLYBDENUM COFACTOR GUANYLYLTRANSFERASE"/>
    <property type="match status" value="1"/>
</dbReference>
<evidence type="ECO:0000313" key="10">
    <source>
        <dbReference type="EMBL" id="MBB5328152.1"/>
    </source>
</evidence>
<evidence type="ECO:0000313" key="11">
    <source>
        <dbReference type="Proteomes" id="UP000535182"/>
    </source>
</evidence>
<dbReference type="Proteomes" id="UP000535182">
    <property type="component" value="Unassembled WGS sequence"/>
</dbReference>
<dbReference type="GO" id="GO:0061603">
    <property type="term" value="F:molybdenum cofactor guanylyltransferase activity"/>
    <property type="evidence" value="ECO:0007669"/>
    <property type="project" value="UniProtKB-EC"/>
</dbReference>
<dbReference type="PANTHER" id="PTHR19136:SF81">
    <property type="entry name" value="MOLYBDENUM COFACTOR GUANYLYLTRANSFERASE"/>
    <property type="match status" value="1"/>
</dbReference>
<keyword evidence="10" id="KW-0548">Nucleotidyltransferase</keyword>
<comment type="subcellular location">
    <subcellularLocation>
        <location evidence="8">Cytoplasm</location>
    </subcellularLocation>
</comment>
<comment type="caution">
    <text evidence="8">Lacks conserved residue(s) required for the propagation of feature annotation.</text>
</comment>
<dbReference type="HAMAP" id="MF_00316">
    <property type="entry name" value="MobA"/>
    <property type="match status" value="1"/>
</dbReference>
<dbReference type="Gene3D" id="3.90.550.10">
    <property type="entry name" value="Spore Coat Polysaccharide Biosynthesis Protein SpsA, Chain A"/>
    <property type="match status" value="1"/>
</dbReference>
<protein>
    <recommendedName>
        <fullName evidence="8">Probable molybdenum cofactor guanylyltransferase</fullName>
        <shortName evidence="8">MoCo guanylyltransferase</shortName>
        <ecNumber evidence="8">2.7.7.77</ecNumber>
    </recommendedName>
    <alternativeName>
        <fullName evidence="8">GTP:molybdopterin guanylyltransferase</fullName>
    </alternativeName>
    <alternativeName>
        <fullName evidence="8">Mo-MPT guanylyltransferase</fullName>
    </alternativeName>
    <alternativeName>
        <fullName evidence="8">Molybdopterin guanylyltransferase</fullName>
    </alternativeName>
    <alternativeName>
        <fullName evidence="8">Molybdopterin-guanine dinucleotide synthase</fullName>
        <shortName evidence="8">MGD synthase</shortName>
    </alternativeName>
</protein>
<dbReference type="CDD" id="cd02503">
    <property type="entry name" value="MobA"/>
    <property type="match status" value="1"/>
</dbReference>
<evidence type="ECO:0000256" key="8">
    <source>
        <dbReference type="HAMAP-Rule" id="MF_00316"/>
    </source>
</evidence>
<evidence type="ECO:0000256" key="1">
    <source>
        <dbReference type="ARBA" id="ARBA00022490"/>
    </source>
</evidence>
<reference evidence="10 11" key="1">
    <citation type="submission" date="2020-08" db="EMBL/GenBank/DDBJ databases">
        <title>Genomic Encyclopedia of Type Strains, Phase IV (KMG-V): Genome sequencing to study the core and pangenomes of soil and plant-associated prokaryotes.</title>
        <authorList>
            <person name="Whitman W."/>
        </authorList>
    </citation>
    <scope>NUCLEOTIDE SEQUENCE [LARGE SCALE GENOMIC DNA]</scope>
    <source>
        <strain evidence="10 11">X5P2</strain>
    </source>
</reference>
<dbReference type="EC" id="2.7.7.77" evidence="8"/>
<dbReference type="InterPro" id="IPR029044">
    <property type="entry name" value="Nucleotide-diphossugar_trans"/>
</dbReference>
<dbReference type="AlphaFoldDB" id="A0A9X0QD50"/>
<keyword evidence="6 8" id="KW-0342">GTP-binding</keyword>
<gene>
    <name evidence="8" type="primary">mobA</name>
    <name evidence="10" type="ORF">HDF14_001758</name>
</gene>
<keyword evidence="11" id="KW-1185">Reference proteome</keyword>
<keyword evidence="7 8" id="KW-0501">Molybdenum cofactor biosynthesis</keyword>
<evidence type="ECO:0000256" key="5">
    <source>
        <dbReference type="ARBA" id="ARBA00022842"/>
    </source>
</evidence>
<organism evidence="10 11">
    <name type="scientific">Tunturiibacter gelidiferens</name>
    <dbReference type="NCBI Taxonomy" id="3069689"/>
    <lineage>
        <taxon>Bacteria</taxon>
        <taxon>Pseudomonadati</taxon>
        <taxon>Acidobacteriota</taxon>
        <taxon>Terriglobia</taxon>
        <taxon>Terriglobales</taxon>
        <taxon>Acidobacteriaceae</taxon>
        <taxon>Tunturiibacter</taxon>
    </lineage>
</organism>
<comment type="domain">
    <text evidence="8">The N-terminal domain determines nucleotide recognition and specific binding, while the C-terminal domain determines the specific binding to the target protein.</text>
</comment>
<dbReference type="GO" id="GO:0005525">
    <property type="term" value="F:GTP binding"/>
    <property type="evidence" value="ECO:0007669"/>
    <property type="project" value="UniProtKB-UniRule"/>
</dbReference>
<feature type="binding site" evidence="8">
    <location>
        <position position="97"/>
    </location>
    <ligand>
        <name>Mg(2+)</name>
        <dbReference type="ChEBI" id="CHEBI:18420"/>
    </ligand>
</feature>
<dbReference type="RefSeq" id="WP_183975369.1">
    <property type="nucleotide sequence ID" value="NZ_JACHEB010000003.1"/>
</dbReference>
<evidence type="ECO:0000256" key="6">
    <source>
        <dbReference type="ARBA" id="ARBA00023134"/>
    </source>
</evidence>
<dbReference type="Pfam" id="PF12804">
    <property type="entry name" value="NTP_transf_3"/>
    <property type="match status" value="1"/>
</dbReference>
<dbReference type="SUPFAM" id="SSF53448">
    <property type="entry name" value="Nucleotide-diphospho-sugar transferases"/>
    <property type="match status" value="1"/>
</dbReference>
<feature type="binding site" evidence="8">
    <location>
        <position position="68"/>
    </location>
    <ligand>
        <name>GTP</name>
        <dbReference type="ChEBI" id="CHEBI:37565"/>
    </ligand>
</feature>
<evidence type="ECO:0000256" key="3">
    <source>
        <dbReference type="ARBA" id="ARBA00022723"/>
    </source>
</evidence>
<dbReference type="GO" id="GO:0046872">
    <property type="term" value="F:metal ion binding"/>
    <property type="evidence" value="ECO:0007669"/>
    <property type="project" value="UniProtKB-KW"/>
</dbReference>
<comment type="catalytic activity">
    <reaction evidence="8">
        <text>Mo-molybdopterin + GTP + H(+) = Mo-molybdopterin guanine dinucleotide + diphosphate</text>
        <dbReference type="Rhea" id="RHEA:34243"/>
        <dbReference type="ChEBI" id="CHEBI:15378"/>
        <dbReference type="ChEBI" id="CHEBI:33019"/>
        <dbReference type="ChEBI" id="CHEBI:37565"/>
        <dbReference type="ChEBI" id="CHEBI:71302"/>
        <dbReference type="ChEBI" id="CHEBI:71310"/>
        <dbReference type="EC" id="2.7.7.77"/>
    </reaction>
</comment>
<evidence type="ECO:0000256" key="2">
    <source>
        <dbReference type="ARBA" id="ARBA00022679"/>
    </source>
</evidence>
<dbReference type="InterPro" id="IPR013482">
    <property type="entry name" value="Molybde_CF_guanTrfase"/>
</dbReference>
<comment type="caution">
    <text evidence="10">The sequence shown here is derived from an EMBL/GenBank/DDBJ whole genome shotgun (WGS) entry which is preliminary data.</text>
</comment>
<dbReference type="GO" id="GO:0005737">
    <property type="term" value="C:cytoplasm"/>
    <property type="evidence" value="ECO:0007669"/>
    <property type="project" value="UniProtKB-SubCell"/>
</dbReference>
<comment type="similarity">
    <text evidence="8">Belongs to the MobA family.</text>
</comment>
<keyword evidence="5 8" id="KW-0460">Magnesium</keyword>
<keyword evidence="2 8" id="KW-0808">Transferase</keyword>
<proteinExistence type="inferred from homology"/>
<dbReference type="EMBL" id="JACHEB010000003">
    <property type="protein sequence ID" value="MBB5328152.1"/>
    <property type="molecule type" value="Genomic_DNA"/>
</dbReference>
<comment type="cofactor">
    <cofactor evidence="8">
        <name>Mg(2+)</name>
        <dbReference type="ChEBI" id="CHEBI:18420"/>
    </cofactor>
</comment>
<feature type="binding site" evidence="8">
    <location>
        <position position="25"/>
    </location>
    <ligand>
        <name>GTP</name>
        <dbReference type="ChEBI" id="CHEBI:37565"/>
    </ligand>
</feature>
<feature type="binding site" evidence="8">
    <location>
        <position position="97"/>
    </location>
    <ligand>
        <name>GTP</name>
        <dbReference type="ChEBI" id="CHEBI:37565"/>
    </ligand>
</feature>
<feature type="domain" description="MobA-like NTP transferase" evidence="9">
    <location>
        <begin position="10"/>
        <end position="159"/>
    </location>
</feature>